<proteinExistence type="predicted"/>
<keyword evidence="5" id="KW-0255">Endonuclease</keyword>
<keyword evidence="4" id="KW-0540">Nuclease</keyword>
<dbReference type="AlphaFoldDB" id="A0AAW1MNA7"/>
<accession>A0AAW1MNA7</accession>
<gene>
    <name evidence="9" type="ORF">QE152_g5215</name>
</gene>
<dbReference type="GO" id="GO:0006508">
    <property type="term" value="P:proteolysis"/>
    <property type="evidence" value="ECO:0007669"/>
    <property type="project" value="UniProtKB-KW"/>
</dbReference>
<dbReference type="PANTHER" id="PTHR33064:SF37">
    <property type="entry name" value="RIBONUCLEASE H"/>
    <property type="match status" value="1"/>
</dbReference>
<dbReference type="GO" id="GO:0008233">
    <property type="term" value="F:peptidase activity"/>
    <property type="evidence" value="ECO:0007669"/>
    <property type="project" value="UniProtKB-KW"/>
</dbReference>
<evidence type="ECO:0000256" key="1">
    <source>
        <dbReference type="ARBA" id="ARBA00022670"/>
    </source>
</evidence>
<dbReference type="SUPFAM" id="SSF56672">
    <property type="entry name" value="DNA/RNA polymerases"/>
    <property type="match status" value="1"/>
</dbReference>
<dbReference type="Gene3D" id="3.10.10.10">
    <property type="entry name" value="HIV Type 1 Reverse Transcriptase, subunit A, domain 1"/>
    <property type="match status" value="1"/>
</dbReference>
<dbReference type="GO" id="GO:0003964">
    <property type="term" value="F:RNA-directed DNA polymerase activity"/>
    <property type="evidence" value="ECO:0007669"/>
    <property type="project" value="UniProtKB-KW"/>
</dbReference>
<evidence type="ECO:0000259" key="8">
    <source>
        <dbReference type="PROSITE" id="PS50878"/>
    </source>
</evidence>
<dbReference type="Pfam" id="PF00078">
    <property type="entry name" value="RVT_1"/>
    <property type="match status" value="1"/>
</dbReference>
<dbReference type="GO" id="GO:0004519">
    <property type="term" value="F:endonuclease activity"/>
    <property type="evidence" value="ECO:0007669"/>
    <property type="project" value="UniProtKB-KW"/>
</dbReference>
<evidence type="ECO:0000256" key="2">
    <source>
        <dbReference type="ARBA" id="ARBA00022679"/>
    </source>
</evidence>
<dbReference type="InterPro" id="IPR051320">
    <property type="entry name" value="Viral_Replic_Matur_Polypro"/>
</dbReference>
<evidence type="ECO:0000256" key="6">
    <source>
        <dbReference type="ARBA" id="ARBA00022801"/>
    </source>
</evidence>
<evidence type="ECO:0000256" key="4">
    <source>
        <dbReference type="ARBA" id="ARBA00022722"/>
    </source>
</evidence>
<keyword evidence="7 9" id="KW-0695">RNA-directed DNA polymerase</keyword>
<evidence type="ECO:0000256" key="7">
    <source>
        <dbReference type="ARBA" id="ARBA00022918"/>
    </source>
</evidence>
<keyword evidence="2" id="KW-0808">Transferase</keyword>
<dbReference type="Gene3D" id="3.30.70.270">
    <property type="match status" value="2"/>
</dbReference>
<dbReference type="InterPro" id="IPR000477">
    <property type="entry name" value="RT_dom"/>
</dbReference>
<evidence type="ECO:0000313" key="9">
    <source>
        <dbReference type="EMBL" id="KAK9747466.1"/>
    </source>
</evidence>
<dbReference type="PANTHER" id="PTHR33064">
    <property type="entry name" value="POL PROTEIN"/>
    <property type="match status" value="1"/>
</dbReference>
<comment type="caution">
    <text evidence="9">The sequence shown here is derived from an EMBL/GenBank/DDBJ whole genome shotgun (WGS) entry which is preliminary data.</text>
</comment>
<keyword evidence="6" id="KW-0378">Hydrolase</keyword>
<keyword evidence="3" id="KW-0548">Nucleotidyltransferase</keyword>
<evidence type="ECO:0000313" key="10">
    <source>
        <dbReference type="Proteomes" id="UP001458880"/>
    </source>
</evidence>
<dbReference type="CDD" id="cd01647">
    <property type="entry name" value="RT_LTR"/>
    <property type="match status" value="1"/>
</dbReference>
<feature type="domain" description="Reverse transcriptase" evidence="8">
    <location>
        <begin position="1"/>
        <end position="138"/>
    </location>
</feature>
<dbReference type="EMBL" id="JASPKY010000030">
    <property type="protein sequence ID" value="KAK9747466.1"/>
    <property type="molecule type" value="Genomic_DNA"/>
</dbReference>
<name>A0AAW1MNA7_POPJA</name>
<keyword evidence="1" id="KW-0645">Protease</keyword>
<dbReference type="FunFam" id="3.10.10.10:FF:000007">
    <property type="entry name" value="Retrovirus-related Pol polyprotein from transposon 17.6-like Protein"/>
    <property type="match status" value="1"/>
</dbReference>
<dbReference type="PROSITE" id="PS50878">
    <property type="entry name" value="RT_POL"/>
    <property type="match status" value="1"/>
</dbReference>
<organism evidence="9 10">
    <name type="scientific">Popillia japonica</name>
    <name type="common">Japanese beetle</name>
    <dbReference type="NCBI Taxonomy" id="7064"/>
    <lineage>
        <taxon>Eukaryota</taxon>
        <taxon>Metazoa</taxon>
        <taxon>Ecdysozoa</taxon>
        <taxon>Arthropoda</taxon>
        <taxon>Hexapoda</taxon>
        <taxon>Insecta</taxon>
        <taxon>Pterygota</taxon>
        <taxon>Neoptera</taxon>
        <taxon>Endopterygota</taxon>
        <taxon>Coleoptera</taxon>
        <taxon>Polyphaga</taxon>
        <taxon>Scarabaeiformia</taxon>
        <taxon>Scarabaeidae</taxon>
        <taxon>Rutelinae</taxon>
        <taxon>Popillia</taxon>
    </lineage>
</organism>
<keyword evidence="10" id="KW-1185">Reference proteome</keyword>
<dbReference type="Proteomes" id="UP001458880">
    <property type="component" value="Unassembled WGS sequence"/>
</dbReference>
<dbReference type="InterPro" id="IPR043502">
    <property type="entry name" value="DNA/RNA_pol_sf"/>
</dbReference>
<reference evidence="9 10" key="1">
    <citation type="journal article" date="2024" name="BMC Genomics">
        <title>De novo assembly and annotation of Popillia japonica's genome with initial clues to its potential as an invasive pest.</title>
        <authorList>
            <person name="Cucini C."/>
            <person name="Boschi S."/>
            <person name="Funari R."/>
            <person name="Cardaioli E."/>
            <person name="Iannotti N."/>
            <person name="Marturano G."/>
            <person name="Paoli F."/>
            <person name="Bruttini M."/>
            <person name="Carapelli A."/>
            <person name="Frati F."/>
            <person name="Nardi F."/>
        </authorList>
    </citation>
    <scope>NUCLEOTIDE SEQUENCE [LARGE SCALE GENOMIC DNA]</scope>
    <source>
        <strain evidence="9">DMR45628</strain>
    </source>
</reference>
<dbReference type="InterPro" id="IPR043128">
    <property type="entry name" value="Rev_trsase/Diguanyl_cyclase"/>
</dbReference>
<evidence type="ECO:0000256" key="5">
    <source>
        <dbReference type="ARBA" id="ARBA00022759"/>
    </source>
</evidence>
<sequence length="204" mass="23351">MNYPLPIIDDQLDRLTGKCYFTTLDMFSGYYQVPVADEHKHKTAFVTPDGTYEFTKMPFGLVNGPAIFQRLINSVLGSLRFTVAMAYMDDVLIPSSSVEEGLANLEQILVVFRRANLKLNLKKCYFLYENIDYLGFQISAKGIRPGERKAKCVLQFPVPINVRGVRQFLGLTGFFRRFIKDYAKISKPLTKPRRPAIFGTNRIF</sequence>
<protein>
    <submittedName>
        <fullName evidence="9">Reverse transcriptase (RNA-dependent DNA polymerase)</fullName>
    </submittedName>
</protein>
<evidence type="ECO:0000256" key="3">
    <source>
        <dbReference type="ARBA" id="ARBA00022695"/>
    </source>
</evidence>